<comment type="caution">
    <text evidence="3">The sequence shown here is derived from an EMBL/GenBank/DDBJ whole genome shotgun (WGS) entry which is preliminary data.</text>
</comment>
<feature type="transmembrane region" description="Helical" evidence="1">
    <location>
        <begin position="29"/>
        <end position="49"/>
    </location>
</feature>
<keyword evidence="1" id="KW-0472">Membrane</keyword>
<dbReference type="OrthoDB" id="5392263at2759"/>
<keyword evidence="1" id="KW-1133">Transmembrane helix</keyword>
<accession>A0A9Q0BB19</accession>
<evidence type="ECO:0000313" key="4">
    <source>
        <dbReference type="Proteomes" id="UP001055219"/>
    </source>
</evidence>
<feature type="transmembrane region" description="Helical" evidence="1">
    <location>
        <begin position="199"/>
        <end position="222"/>
    </location>
</feature>
<feature type="signal peptide" evidence="2">
    <location>
        <begin position="1"/>
        <end position="19"/>
    </location>
</feature>
<proteinExistence type="predicted"/>
<dbReference type="Proteomes" id="UP001055219">
    <property type="component" value="Unassembled WGS sequence"/>
</dbReference>
<keyword evidence="1" id="KW-0812">Transmembrane</keyword>
<keyword evidence="2" id="KW-0732">Signal</keyword>
<gene>
    <name evidence="3" type="ORF">J7T54_000470</name>
</gene>
<keyword evidence="4" id="KW-1185">Reference proteome</keyword>
<evidence type="ECO:0000256" key="1">
    <source>
        <dbReference type="SAM" id="Phobius"/>
    </source>
</evidence>
<feature type="chain" id="PRO_5040125040" evidence="2">
    <location>
        <begin position="20"/>
        <end position="282"/>
    </location>
</feature>
<reference evidence="3" key="1">
    <citation type="journal article" date="2021" name="J Fungi (Basel)">
        <title>Genomic and Metabolomic Analyses of the Marine Fungus Emericellopsis cladophorae: Insights into Saltwater Adaptability Mechanisms and Its Biosynthetic Potential.</title>
        <authorList>
            <person name="Goncalves M.F.M."/>
            <person name="Hilario S."/>
            <person name="Van de Peer Y."/>
            <person name="Esteves A.C."/>
            <person name="Alves A."/>
        </authorList>
    </citation>
    <scope>NUCLEOTIDE SEQUENCE</scope>
    <source>
        <strain evidence="3">MUM 19.33</strain>
    </source>
</reference>
<sequence>MICTIVIFIFAFCISIALAFIADADATVTPLTLGLLYSWMPVMVVFSIVDRNPHSTERSRELFQRWMYNVSYVFHSNAAQNVAGQNQGAPRNWWTHNTGDDEIFEITEFLGQGRTGEICGLALAVLKAARNKKYNKPYDTRTAEEVYGFLYGKDKRSISFSWLVTACISFLIFWFFILMAFTVAYNSPTAGLGCWSGSFLLYAFLSSTTWFVQFGRVFWSLVSGKSKLGSPQKTWMKKFFKVFYFCSSLAAILFLLFVTIIVLSGVLHERHPDAGINLAFLQ</sequence>
<dbReference type="RefSeq" id="XP_051360228.1">
    <property type="nucleotide sequence ID" value="XM_051508760.1"/>
</dbReference>
<dbReference type="EMBL" id="JAGIXG020000048">
    <property type="protein sequence ID" value="KAI6779372.1"/>
    <property type="molecule type" value="Genomic_DNA"/>
</dbReference>
<organism evidence="3 4">
    <name type="scientific">Emericellopsis cladophorae</name>
    <dbReference type="NCBI Taxonomy" id="2686198"/>
    <lineage>
        <taxon>Eukaryota</taxon>
        <taxon>Fungi</taxon>
        <taxon>Dikarya</taxon>
        <taxon>Ascomycota</taxon>
        <taxon>Pezizomycotina</taxon>
        <taxon>Sordariomycetes</taxon>
        <taxon>Hypocreomycetidae</taxon>
        <taxon>Hypocreales</taxon>
        <taxon>Bionectriaceae</taxon>
        <taxon>Emericellopsis</taxon>
    </lineage>
</organism>
<dbReference type="AlphaFoldDB" id="A0A9Q0BB19"/>
<evidence type="ECO:0000256" key="2">
    <source>
        <dbReference type="SAM" id="SignalP"/>
    </source>
</evidence>
<name>A0A9Q0BB19_9HYPO</name>
<dbReference type="GeneID" id="75826989"/>
<evidence type="ECO:0000313" key="3">
    <source>
        <dbReference type="EMBL" id="KAI6779372.1"/>
    </source>
</evidence>
<feature type="transmembrane region" description="Helical" evidence="1">
    <location>
        <begin position="242"/>
        <end position="267"/>
    </location>
</feature>
<feature type="transmembrane region" description="Helical" evidence="1">
    <location>
        <begin position="160"/>
        <end position="187"/>
    </location>
</feature>
<reference evidence="3" key="2">
    <citation type="submission" date="2022-07" db="EMBL/GenBank/DDBJ databases">
        <authorList>
            <person name="Goncalves M.F.M."/>
            <person name="Hilario S."/>
            <person name="Van De Peer Y."/>
            <person name="Esteves A.C."/>
            <person name="Alves A."/>
        </authorList>
    </citation>
    <scope>NUCLEOTIDE SEQUENCE</scope>
    <source>
        <strain evidence="3">MUM 19.33</strain>
    </source>
</reference>
<protein>
    <submittedName>
        <fullName evidence="3">Uncharacterized protein</fullName>
    </submittedName>
</protein>